<comment type="subcellular location">
    <subcellularLocation>
        <location evidence="1">Cell envelope</location>
    </subcellularLocation>
</comment>
<dbReference type="GO" id="GO:0015833">
    <property type="term" value="P:peptide transport"/>
    <property type="evidence" value="ECO:0007669"/>
    <property type="project" value="TreeGrafter"/>
</dbReference>
<dbReference type="InterPro" id="IPR039424">
    <property type="entry name" value="SBP_5"/>
</dbReference>
<keyword evidence="4" id="KW-0732">Signal</keyword>
<evidence type="ECO:0000313" key="6">
    <source>
        <dbReference type="EMBL" id="SVD66683.1"/>
    </source>
</evidence>
<evidence type="ECO:0000256" key="3">
    <source>
        <dbReference type="ARBA" id="ARBA00022448"/>
    </source>
</evidence>
<accession>A0A382X6V7</accession>
<organism evidence="6">
    <name type="scientific">marine metagenome</name>
    <dbReference type="NCBI Taxonomy" id="408172"/>
    <lineage>
        <taxon>unclassified sequences</taxon>
        <taxon>metagenomes</taxon>
        <taxon>ecological metagenomes</taxon>
    </lineage>
</organism>
<keyword evidence="3" id="KW-0813">Transport</keyword>
<dbReference type="PANTHER" id="PTHR30290:SF10">
    <property type="entry name" value="PERIPLASMIC OLIGOPEPTIDE-BINDING PROTEIN-RELATED"/>
    <property type="match status" value="1"/>
</dbReference>
<dbReference type="Pfam" id="PF00496">
    <property type="entry name" value="SBP_bac_5"/>
    <property type="match status" value="1"/>
</dbReference>
<dbReference type="Gene3D" id="3.10.105.10">
    <property type="entry name" value="Dipeptide-binding Protein, Domain 3"/>
    <property type="match status" value="1"/>
</dbReference>
<evidence type="ECO:0000259" key="5">
    <source>
        <dbReference type="Pfam" id="PF00496"/>
    </source>
</evidence>
<dbReference type="InterPro" id="IPR000914">
    <property type="entry name" value="SBP_5_dom"/>
</dbReference>
<evidence type="ECO:0000256" key="1">
    <source>
        <dbReference type="ARBA" id="ARBA00004196"/>
    </source>
</evidence>
<comment type="similarity">
    <text evidence="2">Belongs to the bacterial solute-binding protein 5 family.</text>
</comment>
<evidence type="ECO:0000256" key="2">
    <source>
        <dbReference type="ARBA" id="ARBA00005695"/>
    </source>
</evidence>
<dbReference type="EMBL" id="UINC01165343">
    <property type="protein sequence ID" value="SVD66683.1"/>
    <property type="molecule type" value="Genomic_DNA"/>
</dbReference>
<dbReference type="SUPFAM" id="SSF53850">
    <property type="entry name" value="Periplasmic binding protein-like II"/>
    <property type="match status" value="1"/>
</dbReference>
<evidence type="ECO:0000256" key="4">
    <source>
        <dbReference type="ARBA" id="ARBA00022729"/>
    </source>
</evidence>
<feature type="non-terminal residue" evidence="6">
    <location>
        <position position="272"/>
    </location>
</feature>
<gene>
    <name evidence="6" type="ORF">METZ01_LOCUS419537</name>
</gene>
<dbReference type="Gene3D" id="3.40.190.10">
    <property type="entry name" value="Periplasmic binding protein-like II"/>
    <property type="match status" value="1"/>
</dbReference>
<feature type="domain" description="Solute-binding protein family 5" evidence="5">
    <location>
        <begin position="7"/>
        <end position="192"/>
    </location>
</feature>
<name>A0A382X6V7_9ZZZZ</name>
<dbReference type="GO" id="GO:1904680">
    <property type="term" value="F:peptide transmembrane transporter activity"/>
    <property type="evidence" value="ECO:0007669"/>
    <property type="project" value="TreeGrafter"/>
</dbReference>
<dbReference type="GO" id="GO:0030313">
    <property type="term" value="C:cell envelope"/>
    <property type="evidence" value="ECO:0007669"/>
    <property type="project" value="UniProtKB-SubCell"/>
</dbReference>
<protein>
    <recommendedName>
        <fullName evidence="5">Solute-binding protein family 5 domain-containing protein</fullName>
    </recommendedName>
</protein>
<proteinExistence type="inferred from homology"/>
<dbReference type="AlphaFoldDB" id="A0A382X6V7"/>
<dbReference type="PANTHER" id="PTHR30290">
    <property type="entry name" value="PERIPLASMIC BINDING COMPONENT OF ABC TRANSPORTER"/>
    <property type="match status" value="1"/>
</dbReference>
<sequence>RIGISGPDLQRARIDPVLSQELITFPNFGTYYTIFQTTRPPFNNIKLRQAIAHAIDRESICNIVLAGAATPAYGMLPKGFPGYQVDRVQPHQEFDPEQARQLLMEAGYPDGKGLPPLELWVRGEPPTTDEWNVVVAIQQMLKEHLNINMKIRQHSTNAFNAFMRNHEIPWGFLWFNMDYPDPSDMIAVPWRSQSTGAGRQDWQHDVFDRLVDNAAQEFDNRKRVGMYQEAEEILAQQTAGVFLYNLVNASLSKPWVKGIDLNKYGDRRWSGF</sequence>
<reference evidence="6" key="1">
    <citation type="submission" date="2018-05" db="EMBL/GenBank/DDBJ databases">
        <authorList>
            <person name="Lanie J.A."/>
            <person name="Ng W.-L."/>
            <person name="Kazmierczak K.M."/>
            <person name="Andrzejewski T.M."/>
            <person name="Davidsen T.M."/>
            <person name="Wayne K.J."/>
            <person name="Tettelin H."/>
            <person name="Glass J.I."/>
            <person name="Rusch D."/>
            <person name="Podicherti R."/>
            <person name="Tsui H.-C.T."/>
            <person name="Winkler M.E."/>
        </authorList>
    </citation>
    <scope>NUCLEOTIDE SEQUENCE</scope>
</reference>
<feature type="non-terminal residue" evidence="6">
    <location>
        <position position="1"/>
    </location>
</feature>